<evidence type="ECO:0000313" key="1">
    <source>
        <dbReference type="EMBL" id="KAJ5703864.1"/>
    </source>
</evidence>
<dbReference type="EMBL" id="JAQJAN010000020">
    <property type="protein sequence ID" value="KAJ5703864.1"/>
    <property type="molecule type" value="Genomic_DNA"/>
</dbReference>
<reference evidence="1" key="2">
    <citation type="submission" date="2023-01" db="EMBL/GenBank/DDBJ databases">
        <authorList>
            <person name="Petersen C."/>
        </authorList>
    </citation>
    <scope>NUCLEOTIDE SEQUENCE</scope>
    <source>
        <strain evidence="1">IBT 17514</strain>
    </source>
</reference>
<organism evidence="1 2">
    <name type="scientific">Penicillium malachiteum</name>
    <dbReference type="NCBI Taxonomy" id="1324776"/>
    <lineage>
        <taxon>Eukaryota</taxon>
        <taxon>Fungi</taxon>
        <taxon>Dikarya</taxon>
        <taxon>Ascomycota</taxon>
        <taxon>Pezizomycotina</taxon>
        <taxon>Eurotiomycetes</taxon>
        <taxon>Eurotiomycetidae</taxon>
        <taxon>Eurotiales</taxon>
        <taxon>Aspergillaceae</taxon>
        <taxon>Penicillium</taxon>
    </lineage>
</organism>
<protein>
    <submittedName>
        <fullName evidence="1">Uncharacterized protein</fullName>
    </submittedName>
</protein>
<reference evidence="1" key="1">
    <citation type="journal article" date="2023" name="IMA Fungus">
        <title>Comparative genomic study of the Penicillium genus elucidates a diverse pangenome and 15 lateral gene transfer events.</title>
        <authorList>
            <person name="Petersen C."/>
            <person name="Sorensen T."/>
            <person name="Nielsen M.R."/>
            <person name="Sondergaard T.E."/>
            <person name="Sorensen J.L."/>
            <person name="Fitzpatrick D.A."/>
            <person name="Frisvad J.C."/>
            <person name="Nielsen K.L."/>
        </authorList>
    </citation>
    <scope>NUCLEOTIDE SEQUENCE</scope>
    <source>
        <strain evidence="1">IBT 17514</strain>
    </source>
</reference>
<proteinExistence type="predicted"/>
<evidence type="ECO:0000313" key="2">
    <source>
        <dbReference type="Proteomes" id="UP001215712"/>
    </source>
</evidence>
<name>A0AAD6MQP4_9EURO</name>
<gene>
    <name evidence="1" type="ORF">N7493_011002</name>
</gene>
<accession>A0AAD6MQP4</accession>
<sequence>MCSFDNLAFLTAGEAHTDQSWSHKIIQGLSLFSRSLYFEDFSAYEYFQNFLGLVTGVCGIPEGQVSNEGFVDEETRRLIGWPTLSPFERNPLPFLRTLLNLRSKGHGFSQTHVGMVLDVRALTADHF</sequence>
<dbReference type="Proteomes" id="UP001215712">
    <property type="component" value="Unassembled WGS sequence"/>
</dbReference>
<dbReference type="AlphaFoldDB" id="A0AAD6MQP4"/>
<keyword evidence="2" id="KW-1185">Reference proteome</keyword>
<comment type="caution">
    <text evidence="1">The sequence shown here is derived from an EMBL/GenBank/DDBJ whole genome shotgun (WGS) entry which is preliminary data.</text>
</comment>